<dbReference type="InterPro" id="IPR029045">
    <property type="entry name" value="ClpP/crotonase-like_dom_sf"/>
</dbReference>
<dbReference type="InterPro" id="IPR009662">
    <property type="entry name" value="Malonate_deCO2ase_dsu"/>
</dbReference>
<keyword evidence="2 5" id="KW-0963">Cytoplasm</keyword>
<dbReference type="Pfam" id="PF01039">
    <property type="entry name" value="Carboxyl_trans"/>
    <property type="match status" value="1"/>
</dbReference>
<name>A0A6L5E7N3_9ENTR</name>
<dbReference type="PROSITE" id="PS50980">
    <property type="entry name" value="COA_CT_NTER"/>
    <property type="match status" value="1"/>
</dbReference>
<evidence type="ECO:0000256" key="3">
    <source>
        <dbReference type="ARBA" id="ARBA00022553"/>
    </source>
</evidence>
<protein>
    <recommendedName>
        <fullName evidence="5 6">Malonate decarboxylase acyl carrier protein</fullName>
    </recommendedName>
    <alternativeName>
        <fullName evidence="5">Malonate decarboxylase subunit delta</fullName>
    </alternativeName>
</protein>
<comment type="subcellular location">
    <subcellularLocation>
        <location evidence="1 5">Cytoplasm</location>
    </subcellularLocation>
</comment>
<dbReference type="PANTHER" id="PTHR42995">
    <property type="entry name" value="ACETYL-COENZYME A CARBOXYLASE CARBOXYL TRANSFERASE SUBUNIT BETA, CHLOROPLASTIC"/>
    <property type="match status" value="1"/>
</dbReference>
<dbReference type="NCBIfam" id="NF005530">
    <property type="entry name" value="PRK07189.1"/>
    <property type="match status" value="1"/>
</dbReference>
<evidence type="ECO:0000256" key="4">
    <source>
        <dbReference type="ARBA" id="ARBA00022679"/>
    </source>
</evidence>
<dbReference type="Pfam" id="PF06857">
    <property type="entry name" value="ACP"/>
    <property type="match status" value="1"/>
</dbReference>
<dbReference type="GO" id="GO:0005975">
    <property type="term" value="P:carbohydrate metabolic process"/>
    <property type="evidence" value="ECO:0007669"/>
    <property type="project" value="InterPro"/>
</dbReference>
<dbReference type="EMBL" id="WHIY01000006">
    <property type="protein sequence ID" value="MPQ51434.1"/>
    <property type="molecule type" value="Genomic_DNA"/>
</dbReference>
<feature type="modified residue" description="O-(phosphoribosyl dephospho-coenzyme A)serine" evidence="5 7">
    <location>
        <position position="30"/>
    </location>
</feature>
<evidence type="ECO:0000259" key="8">
    <source>
        <dbReference type="PROSITE" id="PS50980"/>
    </source>
</evidence>
<dbReference type="RefSeq" id="WP_152405787.1">
    <property type="nucleotide sequence ID" value="NZ_WHIY01000006.1"/>
</dbReference>
<dbReference type="SUPFAM" id="SSF52096">
    <property type="entry name" value="ClpP/crotonase"/>
    <property type="match status" value="1"/>
</dbReference>
<comment type="similarity">
    <text evidence="5">Belongs to the MdcC family.</text>
</comment>
<dbReference type="AlphaFoldDB" id="A0A6L5E7N3"/>
<evidence type="ECO:0000256" key="1">
    <source>
        <dbReference type="ARBA" id="ARBA00004496"/>
    </source>
</evidence>
<keyword evidence="4" id="KW-0808">Transferase</keyword>
<dbReference type="GO" id="GO:0005737">
    <property type="term" value="C:cytoplasm"/>
    <property type="evidence" value="ECO:0007669"/>
    <property type="project" value="UniProtKB-SubCell"/>
</dbReference>
<evidence type="ECO:0000313" key="9">
    <source>
        <dbReference type="EMBL" id="MPQ51434.1"/>
    </source>
</evidence>
<evidence type="ECO:0000256" key="2">
    <source>
        <dbReference type="ARBA" id="ARBA00022490"/>
    </source>
</evidence>
<reference evidence="9 10" key="1">
    <citation type="submission" date="2019-10" db="EMBL/GenBank/DDBJ databases">
        <title>Characterization of a new Citrobacter species.</title>
        <authorList>
            <person name="Goncalves Ribeiro T."/>
            <person name="Izdebski R."/>
            <person name="Urbanowicz P."/>
            <person name="Carmeli Y."/>
            <person name="Gniadkowski M."/>
            <person name="Peixe L."/>
        </authorList>
    </citation>
    <scope>NUCLEOTIDE SEQUENCE [LARGE SCALE GENOMIC DNA]</scope>
    <source>
        <strain evidence="9 10">NMI7905_11</strain>
    </source>
</reference>
<feature type="domain" description="CoA carboxyltransferase N-terminal" evidence="8">
    <location>
        <begin position="78"/>
        <end position="359"/>
    </location>
</feature>
<dbReference type="GO" id="GO:0000036">
    <property type="term" value="F:acyl carrier activity"/>
    <property type="evidence" value="ECO:0007669"/>
    <property type="project" value="UniProtKB-UniRule"/>
</dbReference>
<evidence type="ECO:0000256" key="6">
    <source>
        <dbReference type="NCBIfam" id="TIGR03130"/>
    </source>
</evidence>
<dbReference type="Gene3D" id="3.90.226.10">
    <property type="entry name" value="2-enoyl-CoA Hydratase, Chain A, domain 1"/>
    <property type="match status" value="1"/>
</dbReference>
<accession>A0A6L5E7N3</accession>
<organism evidence="9 10">
    <name type="scientific">Citrobacter telavivensis</name>
    <dbReference type="NCBI Taxonomy" id="2653932"/>
    <lineage>
        <taxon>Bacteria</taxon>
        <taxon>Pseudomonadati</taxon>
        <taxon>Pseudomonadota</taxon>
        <taxon>Gammaproteobacteria</taxon>
        <taxon>Enterobacterales</taxon>
        <taxon>Enterobacteriaceae</taxon>
        <taxon>Citrobacter</taxon>
    </lineage>
</organism>
<dbReference type="InterPro" id="IPR034733">
    <property type="entry name" value="AcCoA_carboxyl_beta"/>
</dbReference>
<comment type="function">
    <text evidence="5">Subunit of malonate decarboxylase, it is an acyl carrier protein to which acetyl and malonyl thioester residues are bound via a 2'-(5''-phosphoribosyl)-3'-dephospho-CoA prosthetic group and turn over during the catalytic mechanism.</text>
</comment>
<dbReference type="NCBIfam" id="TIGR03130">
    <property type="entry name" value="malonate_delta"/>
    <property type="match status" value="1"/>
</dbReference>
<dbReference type="NCBIfam" id="TIGR03133">
    <property type="entry name" value="malonate_beta"/>
    <property type="match status" value="1"/>
</dbReference>
<evidence type="ECO:0000256" key="5">
    <source>
        <dbReference type="HAMAP-Rule" id="MF_00710"/>
    </source>
</evidence>
<comment type="PTM">
    <text evidence="5 7">Covalently binds the prosthetic group of malonate decarboxylase.</text>
</comment>
<dbReference type="InterPro" id="IPR017556">
    <property type="entry name" value="Malonate_beta"/>
</dbReference>
<dbReference type="InterPro" id="IPR023439">
    <property type="entry name" value="Mal_deCO2ase/Cit_lyase_ACP"/>
</dbReference>
<dbReference type="HAMAP" id="MF_00710">
    <property type="entry name" value="Malonate_deCO2ase_dsu"/>
    <property type="match status" value="1"/>
</dbReference>
<evidence type="ECO:0000256" key="7">
    <source>
        <dbReference type="PIRSR" id="PIRSR609662-50"/>
    </source>
</evidence>
<dbReference type="GO" id="GO:0003989">
    <property type="term" value="F:acetyl-CoA carboxylase activity"/>
    <property type="evidence" value="ECO:0007669"/>
    <property type="project" value="TreeGrafter"/>
</dbReference>
<dbReference type="GO" id="GO:0016831">
    <property type="term" value="F:carboxy-lyase activity"/>
    <property type="evidence" value="ECO:0007669"/>
    <property type="project" value="InterPro"/>
</dbReference>
<evidence type="ECO:0000313" key="10">
    <source>
        <dbReference type="Proteomes" id="UP000475079"/>
    </source>
</evidence>
<sequence>MALNQLNMWCSAATPRPLSRPMVHFGVVGSGDLEVLIESQNLNGKANICINTPITGFDDIWRRVMTRFIDESQLGDVLISINDNNAPPAVVALRLQQALAELEPANGSSGAKSFLEANARTRAYGLVDEGTFTELAGPADRCTSPHLPVLGEAVEFDDGIVTGIGLLGRRPTLVISQEGRFIGGSIGEVGGAKMAGALKLALELYQRLSHNDAPPQAEKCPLVLISFETGGVRLHEANAGLLAHAEVMDLLQDLRHKIPVVALVGSKLGCFGGMGFVAAATDVIVMSQFSRIGLTGPEVIEQEMGRDEFDASDRALVFRTTGGKHKYIMGDCNFLVEDSIDAFRAQVQKIAGMTMAEIEALRRIGSPELVSRQMATVAAVSELQPTDSVDVWRAAGNEPPQALVDMSLDAFLATTRRFTPSTSDR</sequence>
<dbReference type="GO" id="GO:0016740">
    <property type="term" value="F:transferase activity"/>
    <property type="evidence" value="ECO:0007669"/>
    <property type="project" value="UniProtKB-KW"/>
</dbReference>
<gene>
    <name evidence="5" type="primary">mdcC</name>
    <name evidence="9" type="ORF">GBB84_10990</name>
</gene>
<proteinExistence type="inferred from homology"/>
<dbReference type="PANTHER" id="PTHR42995:SF1">
    <property type="entry name" value="MALONATE DECARBOXYLASE BETA SUBUNIT"/>
    <property type="match status" value="1"/>
</dbReference>
<comment type="caution">
    <text evidence="9">The sequence shown here is derived from an EMBL/GenBank/DDBJ whole genome shotgun (WGS) entry which is preliminary data.</text>
</comment>
<keyword evidence="10" id="KW-1185">Reference proteome</keyword>
<dbReference type="Proteomes" id="UP000475079">
    <property type="component" value="Unassembled WGS sequence"/>
</dbReference>
<keyword evidence="3 5" id="KW-0597">Phosphoprotein</keyword>
<dbReference type="InterPro" id="IPR011762">
    <property type="entry name" value="COA_CT_N"/>
</dbReference>
<dbReference type="GO" id="GO:2001295">
    <property type="term" value="P:malonyl-CoA biosynthetic process"/>
    <property type="evidence" value="ECO:0007669"/>
    <property type="project" value="TreeGrafter"/>
</dbReference>